<comment type="caution">
    <text evidence="1">The sequence shown here is derived from an EMBL/GenBank/DDBJ whole genome shotgun (WGS) entry which is preliminary data.</text>
</comment>
<sequence length="163" mass="19220">MYHIWTLDNWEKNIDLTREGHRSGLRLRFDKGTDDEVRRACKEFAVFLRKEYFFPLRVTVYVKNAVRLTAMDGEKVTGTFWSIEDDYTVEPYIRIAAGDYDDLCRKWGRDNALAATLSTIAHELTHYFQWINSLQLTPIGEERQAARYAGYILDEYAETREHP</sequence>
<proteinExistence type="predicted"/>
<dbReference type="AlphaFoldDB" id="A0AAE3AB46"/>
<dbReference type="Proteomes" id="UP001199319">
    <property type="component" value="Unassembled WGS sequence"/>
</dbReference>
<name>A0AAE3AB46_9FIRM</name>
<reference evidence="1" key="1">
    <citation type="submission" date="2021-10" db="EMBL/GenBank/DDBJ databases">
        <title>Anaerobic single-cell dispensing facilitates the cultivation of human gut bacteria.</title>
        <authorList>
            <person name="Afrizal A."/>
        </authorList>
    </citation>
    <scope>NUCLEOTIDE SEQUENCE</scope>
    <source>
        <strain evidence="1">CLA-AA-H272</strain>
    </source>
</reference>
<evidence type="ECO:0000313" key="2">
    <source>
        <dbReference type="Proteomes" id="UP001199319"/>
    </source>
</evidence>
<protein>
    <submittedName>
        <fullName evidence="1">Uncharacterized protein</fullName>
    </submittedName>
</protein>
<evidence type="ECO:0000313" key="1">
    <source>
        <dbReference type="EMBL" id="MCC2128904.1"/>
    </source>
</evidence>
<organism evidence="1 2">
    <name type="scientific">Brotocaccenecus cirricatena</name>
    <dbReference type="NCBI Taxonomy" id="3064195"/>
    <lineage>
        <taxon>Bacteria</taxon>
        <taxon>Bacillati</taxon>
        <taxon>Bacillota</taxon>
        <taxon>Clostridia</taxon>
        <taxon>Eubacteriales</taxon>
        <taxon>Oscillospiraceae</taxon>
        <taxon>Brotocaccenecus</taxon>
    </lineage>
</organism>
<accession>A0AAE3AB46</accession>
<keyword evidence="2" id="KW-1185">Reference proteome</keyword>
<dbReference type="EMBL" id="JAJEPW010000010">
    <property type="protein sequence ID" value="MCC2128904.1"/>
    <property type="molecule type" value="Genomic_DNA"/>
</dbReference>
<gene>
    <name evidence="1" type="ORF">LKD37_05115</name>
</gene>